<dbReference type="Pfam" id="PF05139">
    <property type="entry name" value="Erythro_esteras"/>
    <property type="match status" value="1"/>
</dbReference>
<dbReference type="CDD" id="cd14728">
    <property type="entry name" value="Ere-like"/>
    <property type="match status" value="1"/>
</dbReference>
<dbReference type="Gene3D" id="3.40.1660.10">
    <property type="entry name" value="EreA-like (biosynthetic domain)"/>
    <property type="match status" value="2"/>
</dbReference>
<name>A0ABT2IQH1_9FLAO</name>
<dbReference type="InterPro" id="IPR007815">
    <property type="entry name" value="Emycin_Estase"/>
</dbReference>
<reference evidence="1 2" key="1">
    <citation type="submission" date="2022-09" db="EMBL/GenBank/DDBJ databases">
        <title>Chryseobacterium oleae sp.nov., isolated from the inter-root soil of Pyrola calliantha H. Andr. in Tibet.</title>
        <authorList>
            <person name="Li Z."/>
        </authorList>
    </citation>
    <scope>NUCLEOTIDE SEQUENCE [LARGE SCALE GENOMIC DNA]</scope>
    <source>
        <strain evidence="2">pc1-10</strain>
    </source>
</reference>
<gene>
    <name evidence="1" type="ORF">N0B48_04075</name>
</gene>
<accession>A0ABT2IQH1</accession>
<dbReference type="EMBL" id="JAOAMU010000001">
    <property type="protein sequence ID" value="MCT2561061.1"/>
    <property type="molecule type" value="Genomic_DNA"/>
</dbReference>
<dbReference type="PANTHER" id="PTHR31299">
    <property type="entry name" value="ESTERASE, PUTATIVE (AFU_ORTHOLOGUE AFUA_1G05850)-RELATED"/>
    <property type="match status" value="1"/>
</dbReference>
<proteinExistence type="predicted"/>
<comment type="caution">
    <text evidence="1">The sequence shown here is derived from an EMBL/GenBank/DDBJ whole genome shotgun (WGS) entry which is preliminary data.</text>
</comment>
<dbReference type="RefSeq" id="WP_259836935.1">
    <property type="nucleotide sequence ID" value="NZ_JAOAMU010000001.1"/>
</dbReference>
<organism evidence="1 2">
    <name type="scientific">Chryseobacterium herbae</name>
    <dbReference type="NCBI Taxonomy" id="2976476"/>
    <lineage>
        <taxon>Bacteria</taxon>
        <taxon>Pseudomonadati</taxon>
        <taxon>Bacteroidota</taxon>
        <taxon>Flavobacteriia</taxon>
        <taxon>Flavobacteriales</taxon>
        <taxon>Weeksellaceae</taxon>
        <taxon>Chryseobacterium group</taxon>
        <taxon>Chryseobacterium</taxon>
    </lineage>
</organism>
<keyword evidence="2" id="KW-1185">Reference proteome</keyword>
<evidence type="ECO:0000313" key="1">
    <source>
        <dbReference type="EMBL" id="MCT2561061.1"/>
    </source>
</evidence>
<evidence type="ECO:0000313" key="2">
    <source>
        <dbReference type="Proteomes" id="UP001525566"/>
    </source>
</evidence>
<dbReference type="InterPro" id="IPR052036">
    <property type="entry name" value="Hydrolase/PRTase-associated"/>
</dbReference>
<protein>
    <submittedName>
        <fullName evidence="1">Erythromycin esterase family protein</fullName>
    </submittedName>
</protein>
<dbReference type="SUPFAM" id="SSF159501">
    <property type="entry name" value="EreA/ChaN-like"/>
    <property type="match status" value="1"/>
</dbReference>
<sequence>MKKILYSFIISVISIFVLNKIVYQEIPEKDTKEQLAEIQRYKHPVKSISMESSDNSDLKIFDSILKDNKVLILGENTHMDGSTSEAKSRLIKYLHENMNYNVVLYEAGQYDTWIMNEEMKDHKLKTSADSIGGLGLFEFWWNAKEAQPLIRYYQKTKTSATPIEVGGFDIQFSGGTLAFKRGKLLKDFLSRNNINIKTFPIFNKRIDELPHFIYKKYVNKVLKGNQKNEFLQELTKLEQAVLKLDKTPENMMYARYFNDIKNNITKNWKYKPGSMPSMQFRDSLMARNLIHQIDSVYKDKKVIVWCANIHSFAEGYSKEYLPLGSYIRNKYGKSSYIIDFSSYAQRNETGSISDRPGKFAIENIFHKTKTPYFFLNLRNIPESSFLKKEFVSTINQRIDMKRNWSRSFDGIFYIDTNTVLTPITK</sequence>
<dbReference type="PANTHER" id="PTHR31299:SF0">
    <property type="entry name" value="ESTERASE, PUTATIVE (AFU_ORTHOLOGUE AFUA_1G05850)-RELATED"/>
    <property type="match status" value="1"/>
</dbReference>
<dbReference type="Proteomes" id="UP001525566">
    <property type="component" value="Unassembled WGS sequence"/>
</dbReference>